<dbReference type="HOGENOM" id="CLU_3292882_0_0_4"/>
<dbReference type="EMBL" id="CP001050">
    <property type="protein sequence ID" value="ACF29398.1"/>
    <property type="molecule type" value="Genomic_DNA"/>
</dbReference>
<sequence>MSSCVLKHIFFLLGSFYEYQVFRADRIGFVFGGLCRAGSV</sequence>
<dbReference type="AlphaFoldDB" id="B4RKQ7"/>
<reference evidence="1 2" key="1">
    <citation type="journal article" date="2008" name="J. Bacteriol.">
        <title>Complete genome sequence of Neisseria gonorrhoeae NCCP11945.</title>
        <authorList>
            <person name="Chung G.T."/>
            <person name="Yoo J.S."/>
            <person name="Oh H.B."/>
            <person name="Lee Y.S."/>
            <person name="Cha S.H."/>
            <person name="Kim S.J."/>
            <person name="Yoo C.K."/>
        </authorList>
    </citation>
    <scope>NUCLEOTIDE SEQUENCE [LARGE SCALE GENOMIC DNA]</scope>
    <source>
        <strain evidence="1 2">NCCP11945</strain>
    </source>
</reference>
<organism evidence="1 2">
    <name type="scientific">Neisseria gonorrhoeae (strain NCCP11945)</name>
    <dbReference type="NCBI Taxonomy" id="521006"/>
    <lineage>
        <taxon>Bacteria</taxon>
        <taxon>Pseudomonadati</taxon>
        <taxon>Pseudomonadota</taxon>
        <taxon>Betaproteobacteria</taxon>
        <taxon>Neisseriales</taxon>
        <taxon>Neisseriaceae</taxon>
        <taxon>Neisseria</taxon>
    </lineage>
</organism>
<name>B4RKQ7_NEIG2</name>
<dbReference type="Proteomes" id="UP000002564">
    <property type="component" value="Chromosome"/>
</dbReference>
<accession>B4RKQ7</accession>
<proteinExistence type="predicted"/>
<protein>
    <submittedName>
        <fullName evidence="1">Uncharacterized protein</fullName>
    </submittedName>
</protein>
<evidence type="ECO:0000313" key="1">
    <source>
        <dbReference type="EMBL" id="ACF29398.1"/>
    </source>
</evidence>
<gene>
    <name evidence="1" type="ordered locus">NGK_0717</name>
</gene>
<dbReference type="KEGG" id="ngk:NGK_0717"/>
<evidence type="ECO:0000313" key="2">
    <source>
        <dbReference type="Proteomes" id="UP000002564"/>
    </source>
</evidence>